<comment type="caution">
    <text evidence="1">The sequence shown here is derived from an EMBL/GenBank/DDBJ whole genome shotgun (WGS) entry which is preliminary data.</text>
</comment>
<protein>
    <submittedName>
        <fullName evidence="1">HNH endonuclease</fullName>
    </submittedName>
</protein>
<proteinExistence type="predicted"/>
<organism evidence="1 2">
    <name type="scientific">Pseudomonas kitaguniensis</name>
    <dbReference type="NCBI Taxonomy" id="2607908"/>
    <lineage>
        <taxon>Bacteria</taxon>
        <taxon>Pseudomonadati</taxon>
        <taxon>Pseudomonadota</taxon>
        <taxon>Gammaproteobacteria</taxon>
        <taxon>Pseudomonadales</taxon>
        <taxon>Pseudomonadaceae</taxon>
        <taxon>Pseudomonas</taxon>
    </lineage>
</organism>
<keyword evidence="1" id="KW-0378">Hydrolase</keyword>
<dbReference type="RefSeq" id="WP_124353320.1">
    <property type="nucleotide sequence ID" value="NZ_VUBA01000048.1"/>
</dbReference>
<dbReference type="Proteomes" id="UP000325438">
    <property type="component" value="Unassembled WGS sequence"/>
</dbReference>
<name>A0A5N7JSB7_9PSED</name>
<reference evidence="1 2" key="1">
    <citation type="submission" date="2019-09" db="EMBL/GenBank/DDBJ databases">
        <title>The draft genomes of Allium pathogen Pseudomonas sp.</title>
        <authorList>
            <person name="Fujikawa T."/>
            <person name="Sawada H."/>
        </authorList>
    </citation>
    <scope>NUCLEOTIDE SEQUENCE [LARGE SCALE GENOMIC DNA]</scope>
    <source>
        <strain evidence="1 2">MAFF 730085</strain>
    </source>
</reference>
<dbReference type="Gene3D" id="1.10.30.50">
    <property type="match status" value="1"/>
</dbReference>
<evidence type="ECO:0000313" key="1">
    <source>
        <dbReference type="EMBL" id="MPQ84206.1"/>
    </source>
</evidence>
<sequence length="311" mass="33888">MRQVQRAPTPASLQLGAAGSDELARVRVHRATPAPAGKKKKSFEYTAYKGDDVRRALEKMFHGKCAYCETYYAASAPVDIEHYRPKGGVTEAATHGGYWWIAMQWENLLPSCIDCNRKRGQVIVEASSSLAVLAASTSPPLTQAGKKNSFPLAAGGVRTTAEGTDFSQEQPLLLNPCNDDPTVHLLYSVDPAHPTGLIVPTGTQEQQQRGAVSIQVYGLNRLKLLQDRNRVLRSMEFLGDLIIDLATSIDALEAPDAALHLRGTPAAGVATRLRLLRDRMLQELKAAAAPEAPYSAMAKTWLEGFKRRLAI</sequence>
<evidence type="ECO:0000313" key="2">
    <source>
        <dbReference type="Proteomes" id="UP000325438"/>
    </source>
</evidence>
<dbReference type="GO" id="GO:0004519">
    <property type="term" value="F:endonuclease activity"/>
    <property type="evidence" value="ECO:0007669"/>
    <property type="project" value="UniProtKB-KW"/>
</dbReference>
<dbReference type="AlphaFoldDB" id="A0A5N7JSB7"/>
<keyword evidence="1" id="KW-0540">Nuclease</keyword>
<dbReference type="CDD" id="cd00085">
    <property type="entry name" value="HNHc"/>
    <property type="match status" value="1"/>
</dbReference>
<dbReference type="InterPro" id="IPR003615">
    <property type="entry name" value="HNH_nuc"/>
</dbReference>
<accession>A0A5N7JSB7</accession>
<gene>
    <name evidence="1" type="ORF">F0170_09540</name>
</gene>
<dbReference type="EMBL" id="VUBA01000048">
    <property type="protein sequence ID" value="MPQ84206.1"/>
    <property type="molecule type" value="Genomic_DNA"/>
</dbReference>
<keyword evidence="1" id="KW-0255">Endonuclease</keyword>